<evidence type="ECO:0000256" key="1">
    <source>
        <dbReference type="ARBA" id="ARBA00022679"/>
    </source>
</evidence>
<proteinExistence type="predicted"/>
<gene>
    <name evidence="2" type="ORF">DJ017_00610</name>
</gene>
<dbReference type="PANTHER" id="PTHR12788">
    <property type="entry name" value="PROTEIN-TYROSINE SULFOTRANSFERASE 2"/>
    <property type="match status" value="1"/>
</dbReference>
<evidence type="ECO:0008006" key="4">
    <source>
        <dbReference type="Google" id="ProtNLM"/>
    </source>
</evidence>
<dbReference type="GO" id="GO:0008476">
    <property type="term" value="F:protein-tyrosine sulfotransferase activity"/>
    <property type="evidence" value="ECO:0007669"/>
    <property type="project" value="InterPro"/>
</dbReference>
<dbReference type="PANTHER" id="PTHR12788:SF10">
    <property type="entry name" value="PROTEIN-TYROSINE SULFOTRANSFERASE"/>
    <property type="match status" value="1"/>
</dbReference>
<sequence length="278" mass="31397">MNVFFVCGAPKSGTTWMQRVLDAHPEVCCSGEGHFIERFTGPLAQVVRGYNEDLAIETDQVYQGEPYYQPVSQAEFDAVARAFILSRLSSRAGPEARWVGDKTPRYTHQLEQLNRLFPEARFIHIVRDPRDVAVSRMGHSHRVGLWDVFRPGSQQHRDAVEATILGWKEAVAKVAAFADAHPGRVHEVRYRDLHADPVSENTRLFSFLGVSDQPVLMRMIAAQTSFEAVSGRKPGDEDPSSFLRKGLPDDWKTRLDADTARFIAENCGELMRQKRFVA</sequence>
<organism evidence="2 3">
    <name type="scientific">Phenylobacterium soli</name>
    <dbReference type="NCBI Taxonomy" id="2170551"/>
    <lineage>
        <taxon>Bacteria</taxon>
        <taxon>Pseudomonadati</taxon>
        <taxon>Pseudomonadota</taxon>
        <taxon>Alphaproteobacteria</taxon>
        <taxon>Caulobacterales</taxon>
        <taxon>Caulobacteraceae</taxon>
        <taxon>Phenylobacterium</taxon>
    </lineage>
</organism>
<dbReference type="Gene3D" id="3.40.50.300">
    <property type="entry name" value="P-loop containing nucleotide triphosphate hydrolases"/>
    <property type="match status" value="1"/>
</dbReference>
<dbReference type="SUPFAM" id="SSF52540">
    <property type="entry name" value="P-loop containing nucleoside triphosphate hydrolases"/>
    <property type="match status" value="1"/>
</dbReference>
<dbReference type="Pfam" id="PF13469">
    <property type="entry name" value="Sulfotransfer_3"/>
    <property type="match status" value="1"/>
</dbReference>
<dbReference type="RefSeq" id="WP_111526889.1">
    <property type="nucleotide sequence ID" value="NZ_JBHRSG010000001.1"/>
</dbReference>
<evidence type="ECO:0000313" key="2">
    <source>
        <dbReference type="EMBL" id="RAK53136.1"/>
    </source>
</evidence>
<name>A0A328AGA1_9CAUL</name>
<dbReference type="InterPro" id="IPR026634">
    <property type="entry name" value="TPST-like"/>
</dbReference>
<dbReference type="Proteomes" id="UP000249254">
    <property type="component" value="Unassembled WGS sequence"/>
</dbReference>
<keyword evidence="1" id="KW-0808">Transferase</keyword>
<dbReference type="AlphaFoldDB" id="A0A328AGA1"/>
<comment type="caution">
    <text evidence="2">The sequence shown here is derived from an EMBL/GenBank/DDBJ whole genome shotgun (WGS) entry which is preliminary data.</text>
</comment>
<protein>
    <recommendedName>
        <fullName evidence="4">Sulfotransferase</fullName>
    </recommendedName>
</protein>
<dbReference type="InterPro" id="IPR027417">
    <property type="entry name" value="P-loop_NTPase"/>
</dbReference>
<accession>A0A328AGA1</accession>
<keyword evidence="3" id="KW-1185">Reference proteome</keyword>
<dbReference type="EMBL" id="QFYQ01000001">
    <property type="protein sequence ID" value="RAK53136.1"/>
    <property type="molecule type" value="Genomic_DNA"/>
</dbReference>
<reference evidence="3" key="1">
    <citation type="submission" date="2018-05" db="EMBL/GenBank/DDBJ databases">
        <authorList>
            <person name="Li X."/>
        </authorList>
    </citation>
    <scope>NUCLEOTIDE SEQUENCE [LARGE SCALE GENOMIC DNA]</scope>
    <source>
        <strain evidence="3">LX32</strain>
    </source>
</reference>
<dbReference type="OrthoDB" id="9804504at2"/>
<evidence type="ECO:0000313" key="3">
    <source>
        <dbReference type="Proteomes" id="UP000249254"/>
    </source>
</evidence>